<comment type="caution">
    <text evidence="3">The sequence shown here is derived from an EMBL/GenBank/DDBJ whole genome shotgun (WGS) entry which is preliminary data.</text>
</comment>
<organism evidence="3 4">
    <name type="scientific">Neoarthrinium moseri</name>
    <dbReference type="NCBI Taxonomy" id="1658444"/>
    <lineage>
        <taxon>Eukaryota</taxon>
        <taxon>Fungi</taxon>
        <taxon>Dikarya</taxon>
        <taxon>Ascomycota</taxon>
        <taxon>Pezizomycotina</taxon>
        <taxon>Sordariomycetes</taxon>
        <taxon>Xylariomycetidae</taxon>
        <taxon>Amphisphaeriales</taxon>
        <taxon>Apiosporaceae</taxon>
        <taxon>Neoarthrinium</taxon>
    </lineage>
</organism>
<name>A0A9P9W8U7_9PEZI</name>
<proteinExistence type="predicted"/>
<accession>A0A9P9W8U7</accession>
<dbReference type="Proteomes" id="UP000829685">
    <property type="component" value="Unassembled WGS sequence"/>
</dbReference>
<evidence type="ECO:0000313" key="3">
    <source>
        <dbReference type="EMBL" id="KAI1851139.1"/>
    </source>
</evidence>
<feature type="chain" id="PRO_5040384826" evidence="2">
    <location>
        <begin position="18"/>
        <end position="216"/>
    </location>
</feature>
<dbReference type="EMBL" id="JAFIMR010000066">
    <property type="protein sequence ID" value="KAI1851139.1"/>
    <property type="molecule type" value="Genomic_DNA"/>
</dbReference>
<evidence type="ECO:0000256" key="1">
    <source>
        <dbReference type="SAM" id="MobiDB-lite"/>
    </source>
</evidence>
<feature type="region of interest" description="Disordered" evidence="1">
    <location>
        <begin position="114"/>
        <end position="216"/>
    </location>
</feature>
<feature type="compositionally biased region" description="Basic and acidic residues" evidence="1">
    <location>
        <begin position="177"/>
        <end position="187"/>
    </location>
</feature>
<evidence type="ECO:0000313" key="4">
    <source>
        <dbReference type="Proteomes" id="UP000829685"/>
    </source>
</evidence>
<feature type="compositionally biased region" description="Basic residues" evidence="1">
    <location>
        <begin position="167"/>
        <end position="176"/>
    </location>
</feature>
<protein>
    <submittedName>
        <fullName evidence="3">Uncharacterized protein</fullName>
    </submittedName>
</protein>
<keyword evidence="2" id="KW-0732">Signal</keyword>
<feature type="compositionally biased region" description="Basic residues" evidence="1">
    <location>
        <begin position="121"/>
        <end position="131"/>
    </location>
</feature>
<evidence type="ECO:0000256" key="2">
    <source>
        <dbReference type="SAM" id="SignalP"/>
    </source>
</evidence>
<keyword evidence="4" id="KW-1185">Reference proteome</keyword>
<sequence>MLTSHIVILTLVSAILGKPISHHTEKTTYIATLRKYMDQSEAIPTSRKPYLDSSYTRVASTNSHEYLPKATEVYTALTNPPITKWHSLSEESGLKMDGPMPTLIGELDPRALERRHGDKERHRHPTHHHSTRPYTKSKQATDTRHSHHPTTATKNDYRLTTSEHKISSRHTHHQHTSTKDNNHDEPTSARTHVHHTSGPALTTSKDLPPNTKGSPD</sequence>
<reference evidence="3" key="1">
    <citation type="submission" date="2021-03" db="EMBL/GenBank/DDBJ databases">
        <title>Revisited historic fungal species revealed as producer of novel bioactive compounds through whole genome sequencing and comparative genomics.</title>
        <authorList>
            <person name="Vignolle G.A."/>
            <person name="Hochenegger N."/>
            <person name="Mach R.L."/>
            <person name="Mach-Aigner A.R."/>
            <person name="Javad Rahimi M."/>
            <person name="Salim K.A."/>
            <person name="Chan C.M."/>
            <person name="Lim L.B.L."/>
            <person name="Cai F."/>
            <person name="Druzhinina I.S."/>
            <person name="U'Ren J.M."/>
            <person name="Derntl C."/>
        </authorList>
    </citation>
    <scope>NUCLEOTIDE SEQUENCE</scope>
    <source>
        <strain evidence="3">TUCIM 5799</strain>
    </source>
</reference>
<gene>
    <name evidence="3" type="ORF">JX265_013257</name>
</gene>
<feature type="compositionally biased region" description="Basic and acidic residues" evidence="1">
    <location>
        <begin position="155"/>
        <end position="166"/>
    </location>
</feature>
<dbReference type="AlphaFoldDB" id="A0A9P9W8U7"/>
<feature type="signal peptide" evidence="2">
    <location>
        <begin position="1"/>
        <end position="17"/>
    </location>
</feature>
<feature type="compositionally biased region" description="Polar residues" evidence="1">
    <location>
        <begin position="199"/>
        <end position="216"/>
    </location>
</feature>